<protein>
    <recommendedName>
        <fullName evidence="2">superoxide dismutase</fullName>
        <ecNumber evidence="2">1.15.1.1</ecNumber>
    </recommendedName>
</protein>
<comment type="similarity">
    <text evidence="1">Belongs to the iron/manganese superoxide dismutase family.</text>
</comment>
<dbReference type="GO" id="GO:0004784">
    <property type="term" value="F:superoxide dismutase activity"/>
    <property type="evidence" value="ECO:0007669"/>
    <property type="project" value="UniProtKB-EC"/>
</dbReference>
<evidence type="ECO:0000256" key="4">
    <source>
        <dbReference type="ARBA" id="ARBA00023002"/>
    </source>
</evidence>
<dbReference type="InterPro" id="IPR019831">
    <property type="entry name" value="Mn/Fe_SOD_N"/>
</dbReference>
<gene>
    <name evidence="7" type="ORF">PVL29_007783</name>
</gene>
<keyword evidence="8" id="KW-1185">Reference proteome</keyword>
<dbReference type="Proteomes" id="UP001168098">
    <property type="component" value="Unassembled WGS sequence"/>
</dbReference>
<evidence type="ECO:0000313" key="8">
    <source>
        <dbReference type="Proteomes" id="UP001168098"/>
    </source>
</evidence>
<dbReference type="GO" id="GO:0030145">
    <property type="term" value="F:manganese ion binding"/>
    <property type="evidence" value="ECO:0007669"/>
    <property type="project" value="TreeGrafter"/>
</dbReference>
<dbReference type="Pfam" id="PF00081">
    <property type="entry name" value="Sod_Fe_N"/>
    <property type="match status" value="1"/>
</dbReference>
<dbReference type="InterPro" id="IPR036324">
    <property type="entry name" value="Mn/Fe_SOD_N_sf"/>
</dbReference>
<comment type="caution">
    <text evidence="7">The sequence shown here is derived from an EMBL/GenBank/DDBJ whole genome shotgun (WGS) entry which is preliminary data.</text>
</comment>
<feature type="compositionally biased region" description="Basic and acidic residues" evidence="5">
    <location>
        <begin position="64"/>
        <end position="81"/>
    </location>
</feature>
<dbReference type="InterPro" id="IPR050265">
    <property type="entry name" value="Fe/Mn_Superoxide_Dismutase"/>
</dbReference>
<reference evidence="7 8" key="1">
    <citation type="journal article" date="2023" name="BMC Biotechnol.">
        <title>Vitis rotundifolia cv Carlos genome sequencing.</title>
        <authorList>
            <person name="Huff M."/>
            <person name="Hulse-Kemp A."/>
            <person name="Scheffler B."/>
            <person name="Youngblood R."/>
            <person name="Simpson S."/>
            <person name="Babiker E."/>
            <person name="Staton M."/>
        </authorList>
    </citation>
    <scope>NUCLEOTIDE SEQUENCE [LARGE SCALE GENOMIC DNA]</scope>
    <source>
        <tissue evidence="7">Leaf</tissue>
    </source>
</reference>
<sequence length="158" mass="17734">MELTRYLRSKRHVTLSEVKNAADFSQFSSLSSLSAFLYPFQCSNGSGSSNRLHKGCRPGSIPVSHDHESSHTRQKLPGRDQRLGQPVISGEIMELHHLKHHLTYITNYNKALHQLDEAISKGDSSSILQLQSSMKFNGRENRSSLLDADIIICVVLFN</sequence>
<keyword evidence="3" id="KW-0479">Metal-binding</keyword>
<feature type="region of interest" description="Disordered" evidence="5">
    <location>
        <begin position="49"/>
        <end position="81"/>
    </location>
</feature>
<evidence type="ECO:0000256" key="3">
    <source>
        <dbReference type="ARBA" id="ARBA00022723"/>
    </source>
</evidence>
<proteinExistence type="inferred from homology"/>
<evidence type="ECO:0000256" key="1">
    <source>
        <dbReference type="ARBA" id="ARBA00008714"/>
    </source>
</evidence>
<organism evidence="7 8">
    <name type="scientific">Vitis rotundifolia</name>
    <name type="common">Muscadine grape</name>
    <dbReference type="NCBI Taxonomy" id="103349"/>
    <lineage>
        <taxon>Eukaryota</taxon>
        <taxon>Viridiplantae</taxon>
        <taxon>Streptophyta</taxon>
        <taxon>Embryophyta</taxon>
        <taxon>Tracheophyta</taxon>
        <taxon>Spermatophyta</taxon>
        <taxon>Magnoliopsida</taxon>
        <taxon>eudicotyledons</taxon>
        <taxon>Gunneridae</taxon>
        <taxon>Pentapetalae</taxon>
        <taxon>rosids</taxon>
        <taxon>Vitales</taxon>
        <taxon>Vitaceae</taxon>
        <taxon>Viteae</taxon>
        <taxon>Vitis</taxon>
    </lineage>
</organism>
<dbReference type="PANTHER" id="PTHR11404">
    <property type="entry name" value="SUPEROXIDE DISMUTASE 2"/>
    <property type="match status" value="1"/>
</dbReference>
<dbReference type="EC" id="1.15.1.1" evidence="2"/>
<accession>A0AA39DVV2</accession>
<evidence type="ECO:0000256" key="2">
    <source>
        <dbReference type="ARBA" id="ARBA00012682"/>
    </source>
</evidence>
<dbReference type="AlphaFoldDB" id="A0AA39DVV2"/>
<feature type="domain" description="Manganese/iron superoxide dismutase N-terminal" evidence="6">
    <location>
        <begin position="85"/>
        <end position="139"/>
    </location>
</feature>
<name>A0AA39DVV2_VITRO</name>
<dbReference type="PANTHER" id="PTHR11404:SF6">
    <property type="entry name" value="SUPEROXIDE DISMUTASE [MN], MITOCHONDRIAL"/>
    <property type="match status" value="1"/>
</dbReference>
<keyword evidence="4" id="KW-0560">Oxidoreductase</keyword>
<evidence type="ECO:0000313" key="7">
    <source>
        <dbReference type="EMBL" id="KAJ9698873.1"/>
    </source>
</evidence>
<dbReference type="EMBL" id="JARBHA010000006">
    <property type="protein sequence ID" value="KAJ9698873.1"/>
    <property type="molecule type" value="Genomic_DNA"/>
</dbReference>
<evidence type="ECO:0000259" key="6">
    <source>
        <dbReference type="Pfam" id="PF00081"/>
    </source>
</evidence>
<dbReference type="Gene3D" id="1.10.287.990">
    <property type="entry name" value="Fe,Mn superoxide dismutase (SOD) domain"/>
    <property type="match status" value="1"/>
</dbReference>
<dbReference type="SUPFAM" id="SSF46609">
    <property type="entry name" value="Fe,Mn superoxide dismutase (SOD), N-terminal domain"/>
    <property type="match status" value="1"/>
</dbReference>
<evidence type="ECO:0000256" key="5">
    <source>
        <dbReference type="SAM" id="MobiDB-lite"/>
    </source>
</evidence>
<dbReference type="GO" id="GO:0005739">
    <property type="term" value="C:mitochondrion"/>
    <property type="evidence" value="ECO:0007669"/>
    <property type="project" value="TreeGrafter"/>
</dbReference>